<dbReference type="InterPro" id="IPR024909">
    <property type="entry name" value="Cys-tRNA/MSH_ligase"/>
</dbReference>
<feature type="short sequence motif" description="'KMSKS' region" evidence="13">
    <location>
        <begin position="262"/>
        <end position="266"/>
    </location>
</feature>
<dbReference type="Gene3D" id="3.40.50.620">
    <property type="entry name" value="HUPs"/>
    <property type="match status" value="1"/>
</dbReference>
<keyword evidence="9 13" id="KW-0067">ATP-binding</keyword>
<evidence type="ECO:0000256" key="2">
    <source>
        <dbReference type="ARBA" id="ARBA00005594"/>
    </source>
</evidence>
<keyword evidence="4 13" id="KW-0963">Cytoplasm</keyword>
<dbReference type="Pfam" id="PF01406">
    <property type="entry name" value="tRNA-synt_1e"/>
    <property type="match status" value="1"/>
</dbReference>
<evidence type="ECO:0000313" key="16">
    <source>
        <dbReference type="Proteomes" id="UP000239250"/>
    </source>
</evidence>
<dbReference type="SUPFAM" id="SSF47323">
    <property type="entry name" value="Anticodon-binding domain of a subclass of class I aminoacyl-tRNA synthetases"/>
    <property type="match status" value="1"/>
</dbReference>
<accession>A0A2S0NKJ1</accession>
<organism evidence="15 16">
    <name type="scientific">Williamsoniiplasma luminosum</name>
    <dbReference type="NCBI Taxonomy" id="214888"/>
    <lineage>
        <taxon>Bacteria</taxon>
        <taxon>Bacillati</taxon>
        <taxon>Mycoplasmatota</taxon>
        <taxon>Mollicutes</taxon>
        <taxon>Entomoplasmatales</taxon>
        <taxon>Williamsoniiplasma</taxon>
    </lineage>
</organism>
<keyword evidence="7 13" id="KW-0547">Nucleotide-binding</keyword>
<evidence type="ECO:0000256" key="10">
    <source>
        <dbReference type="ARBA" id="ARBA00022917"/>
    </source>
</evidence>
<dbReference type="PANTHER" id="PTHR10890:SF3">
    <property type="entry name" value="CYSTEINE--TRNA LIGASE, CYTOPLASMIC"/>
    <property type="match status" value="1"/>
</dbReference>
<dbReference type="HAMAP" id="MF_00041">
    <property type="entry name" value="Cys_tRNA_synth"/>
    <property type="match status" value="1"/>
</dbReference>
<dbReference type="GO" id="GO:0005524">
    <property type="term" value="F:ATP binding"/>
    <property type="evidence" value="ECO:0007669"/>
    <property type="project" value="UniProtKB-UniRule"/>
</dbReference>
<sequence length="441" mass="51531">MKIYNSLTRNKSLLQQKAVTIYSCGPTVYNYIHIGNARPAILMDVLVRFLKSKNITVDYLQNITDIDDKIIAKAIEENKTEKEISKFYTKAYIDDLKSLNIFMPNKLEPISKHIDKMIIFINDLIEQGYAYNVDGDVYFAINKWKPEYGELSGRKPEELISGERVEIDLKKKNPLDFSLWKKTNVGKTWNSPFGEGRPGWHTECALLIEDYFNGETIDIHSGGIDLKFPHHENERIQYLAHNQKELSCIWMHNGHLNLNDEKMSKSIGNVFLVKDFVKEYNANILRWIFLSTNYKQPLNLTDDLIEQAKKFFDKLENLRKKVILSKTIFERIEKSKIKNYVRDFEEAMDNDLNTSLVLSIIEELIKHINQVVNQKVHFDCIFTLFGQLKHTLETLGFTDLLNVEIQEADEIKLKKWNQLILDKKFEQADVLRAELEKKGLM</sequence>
<dbReference type="AlphaFoldDB" id="A0A2S0NKJ1"/>
<evidence type="ECO:0000256" key="4">
    <source>
        <dbReference type="ARBA" id="ARBA00022490"/>
    </source>
</evidence>
<evidence type="ECO:0000256" key="13">
    <source>
        <dbReference type="HAMAP-Rule" id="MF_00041"/>
    </source>
</evidence>
<evidence type="ECO:0000259" key="14">
    <source>
        <dbReference type="SMART" id="SM00840"/>
    </source>
</evidence>
<feature type="binding site" evidence="13">
    <location>
        <position position="265"/>
    </location>
    <ligand>
        <name>ATP</name>
        <dbReference type="ChEBI" id="CHEBI:30616"/>
    </ligand>
</feature>
<keyword evidence="11 13" id="KW-0030">Aminoacyl-tRNA synthetase</keyword>
<comment type="cofactor">
    <cofactor evidence="13">
        <name>Zn(2+)</name>
        <dbReference type="ChEBI" id="CHEBI:29105"/>
    </cofactor>
    <text evidence="13">Binds 1 zinc ion per subunit.</text>
</comment>
<feature type="binding site" evidence="13">
    <location>
        <position position="204"/>
    </location>
    <ligand>
        <name>Zn(2+)</name>
        <dbReference type="ChEBI" id="CHEBI:29105"/>
    </ligand>
</feature>
<dbReference type="PRINTS" id="PR00983">
    <property type="entry name" value="TRNASYNTHCYS"/>
</dbReference>
<reference evidence="16" key="1">
    <citation type="submission" date="2018-02" db="EMBL/GenBank/DDBJ databases">
        <title>Firefly genomes illuminate parallel origins of bioluminescence in beetles.</title>
        <authorList>
            <person name="Fallon T.R."/>
            <person name="Lower S.E.S."/>
            <person name="Behringer M."/>
            <person name="Weng J.-K."/>
        </authorList>
    </citation>
    <scope>NUCLEOTIDE SEQUENCE [LARGE SCALE GENOMIC DNA]</scope>
</reference>
<dbReference type="EC" id="6.1.1.16" evidence="13"/>
<feature type="binding site" evidence="13">
    <location>
        <position position="234"/>
    </location>
    <ligand>
        <name>Zn(2+)</name>
        <dbReference type="ChEBI" id="CHEBI:29105"/>
    </ligand>
</feature>
<dbReference type="PANTHER" id="PTHR10890">
    <property type="entry name" value="CYSTEINYL-TRNA SYNTHETASE"/>
    <property type="match status" value="1"/>
</dbReference>
<dbReference type="GO" id="GO:0008270">
    <property type="term" value="F:zinc ion binding"/>
    <property type="evidence" value="ECO:0007669"/>
    <property type="project" value="UniProtKB-UniRule"/>
</dbReference>
<evidence type="ECO:0000256" key="8">
    <source>
        <dbReference type="ARBA" id="ARBA00022833"/>
    </source>
</evidence>
<dbReference type="InterPro" id="IPR014729">
    <property type="entry name" value="Rossmann-like_a/b/a_fold"/>
</dbReference>
<dbReference type="InterPro" id="IPR015273">
    <property type="entry name" value="Cys-tRNA-synt_Ia_DALR"/>
</dbReference>
<dbReference type="Pfam" id="PF09190">
    <property type="entry name" value="DALR_2"/>
    <property type="match status" value="1"/>
</dbReference>
<dbReference type="SUPFAM" id="SSF52374">
    <property type="entry name" value="Nucleotidylyl transferase"/>
    <property type="match status" value="1"/>
</dbReference>
<comment type="similarity">
    <text evidence="2 13">Belongs to the class-I aminoacyl-tRNA synthetase family.</text>
</comment>
<feature type="domain" description="Cysteinyl-tRNA synthetase class Ia DALR" evidence="14">
    <location>
        <begin position="343"/>
        <end position="401"/>
    </location>
</feature>
<evidence type="ECO:0000256" key="3">
    <source>
        <dbReference type="ARBA" id="ARBA00011245"/>
    </source>
</evidence>
<keyword evidence="6 13" id="KW-0479">Metal-binding</keyword>
<dbReference type="EMBL" id="CP027019">
    <property type="protein sequence ID" value="AVP49531.1"/>
    <property type="molecule type" value="Genomic_DNA"/>
</dbReference>
<comment type="subunit">
    <text evidence="3 13">Monomer.</text>
</comment>
<dbReference type="NCBIfam" id="TIGR00435">
    <property type="entry name" value="cysS"/>
    <property type="match status" value="1"/>
</dbReference>
<dbReference type="Gene3D" id="1.20.120.1910">
    <property type="entry name" value="Cysteine-tRNA ligase, C-terminal anti-codon recognition domain"/>
    <property type="match status" value="1"/>
</dbReference>
<evidence type="ECO:0000256" key="7">
    <source>
        <dbReference type="ARBA" id="ARBA00022741"/>
    </source>
</evidence>
<evidence type="ECO:0000256" key="1">
    <source>
        <dbReference type="ARBA" id="ARBA00004496"/>
    </source>
</evidence>
<name>A0A2S0NKJ1_9MOLU</name>
<keyword evidence="5 13" id="KW-0436">Ligase</keyword>
<evidence type="ECO:0000256" key="12">
    <source>
        <dbReference type="ARBA" id="ARBA00047398"/>
    </source>
</evidence>
<dbReference type="GO" id="GO:0004817">
    <property type="term" value="F:cysteine-tRNA ligase activity"/>
    <property type="evidence" value="ECO:0007669"/>
    <property type="project" value="UniProtKB-UniRule"/>
</dbReference>
<dbReference type="SMART" id="SM00840">
    <property type="entry name" value="DALR_2"/>
    <property type="match status" value="1"/>
</dbReference>
<keyword evidence="8 13" id="KW-0862">Zinc</keyword>
<dbReference type="InterPro" id="IPR009080">
    <property type="entry name" value="tRNAsynth_Ia_anticodon-bd"/>
</dbReference>
<evidence type="ECO:0000313" key="15">
    <source>
        <dbReference type="EMBL" id="AVP49531.1"/>
    </source>
</evidence>
<evidence type="ECO:0000256" key="6">
    <source>
        <dbReference type="ARBA" id="ARBA00022723"/>
    </source>
</evidence>
<dbReference type="GO" id="GO:0005829">
    <property type="term" value="C:cytosol"/>
    <property type="evidence" value="ECO:0007669"/>
    <property type="project" value="TreeGrafter"/>
</dbReference>
<proteinExistence type="inferred from homology"/>
<keyword evidence="10 13" id="KW-0648">Protein biosynthesis</keyword>
<dbReference type="InterPro" id="IPR015803">
    <property type="entry name" value="Cys-tRNA-ligase"/>
</dbReference>
<feature type="short sequence motif" description="'HIGH' region" evidence="13">
    <location>
        <begin position="26"/>
        <end position="36"/>
    </location>
</feature>
<evidence type="ECO:0000256" key="9">
    <source>
        <dbReference type="ARBA" id="ARBA00022840"/>
    </source>
</evidence>
<evidence type="ECO:0000256" key="5">
    <source>
        <dbReference type="ARBA" id="ARBA00022598"/>
    </source>
</evidence>
<dbReference type="GO" id="GO:0006423">
    <property type="term" value="P:cysteinyl-tRNA aminoacylation"/>
    <property type="evidence" value="ECO:0007669"/>
    <property type="project" value="UniProtKB-UniRule"/>
</dbReference>
<evidence type="ECO:0000256" key="11">
    <source>
        <dbReference type="ARBA" id="ARBA00023146"/>
    </source>
</evidence>
<dbReference type="Proteomes" id="UP000239250">
    <property type="component" value="Chromosome"/>
</dbReference>
<dbReference type="InterPro" id="IPR032678">
    <property type="entry name" value="tRNA-synt_1_cat_dom"/>
</dbReference>
<comment type="subcellular location">
    <subcellularLocation>
        <location evidence="1 13">Cytoplasm</location>
    </subcellularLocation>
</comment>
<feature type="binding site" evidence="13">
    <location>
        <position position="24"/>
    </location>
    <ligand>
        <name>Zn(2+)</name>
        <dbReference type="ChEBI" id="CHEBI:29105"/>
    </ligand>
</feature>
<dbReference type="RefSeq" id="WP_303662109.1">
    <property type="nucleotide sequence ID" value="NZ_CP027019.1"/>
</dbReference>
<protein>
    <recommendedName>
        <fullName evidence="13">Cysteine--tRNA ligase</fullName>
        <ecNumber evidence="13">6.1.1.16</ecNumber>
    </recommendedName>
    <alternativeName>
        <fullName evidence="13">Cysteinyl-tRNA synthetase</fullName>
        <shortName evidence="13">CysRS</shortName>
    </alternativeName>
</protein>
<dbReference type="CDD" id="cd00672">
    <property type="entry name" value="CysRS_core"/>
    <property type="match status" value="1"/>
</dbReference>
<comment type="catalytic activity">
    <reaction evidence="12 13">
        <text>tRNA(Cys) + L-cysteine + ATP = L-cysteinyl-tRNA(Cys) + AMP + diphosphate</text>
        <dbReference type="Rhea" id="RHEA:17773"/>
        <dbReference type="Rhea" id="RHEA-COMP:9661"/>
        <dbReference type="Rhea" id="RHEA-COMP:9679"/>
        <dbReference type="ChEBI" id="CHEBI:30616"/>
        <dbReference type="ChEBI" id="CHEBI:33019"/>
        <dbReference type="ChEBI" id="CHEBI:35235"/>
        <dbReference type="ChEBI" id="CHEBI:78442"/>
        <dbReference type="ChEBI" id="CHEBI:78517"/>
        <dbReference type="ChEBI" id="CHEBI:456215"/>
        <dbReference type="EC" id="6.1.1.16"/>
    </reaction>
</comment>
<gene>
    <name evidence="13" type="primary">cysS</name>
    <name evidence="15" type="ORF">C5T88_03055</name>
</gene>
<feature type="binding site" evidence="13">
    <location>
        <position position="230"/>
    </location>
    <ligand>
        <name>Zn(2+)</name>
        <dbReference type="ChEBI" id="CHEBI:29105"/>
    </ligand>
</feature>